<dbReference type="InterPro" id="IPR015890">
    <property type="entry name" value="Chorismate_C"/>
</dbReference>
<dbReference type="EMBL" id="PFGP01000124">
    <property type="protein sequence ID" value="PIW66028.1"/>
    <property type="molecule type" value="Genomic_DNA"/>
</dbReference>
<dbReference type="Proteomes" id="UP000231267">
    <property type="component" value="Unassembled WGS sequence"/>
</dbReference>
<evidence type="ECO:0000313" key="3">
    <source>
        <dbReference type="EMBL" id="PIW66028.1"/>
    </source>
</evidence>
<dbReference type="PANTHER" id="PTHR11236">
    <property type="entry name" value="AMINOBENZOATE/ANTHRANILATE SYNTHASE"/>
    <property type="match status" value="1"/>
</dbReference>
<feature type="domain" description="Chorismate-utilising enzyme C-terminal" evidence="1">
    <location>
        <begin position="218"/>
        <end position="472"/>
    </location>
</feature>
<evidence type="ECO:0008006" key="5">
    <source>
        <dbReference type="Google" id="ProtNLM"/>
    </source>
</evidence>
<dbReference type="GO" id="GO:0000162">
    <property type="term" value="P:L-tryptophan biosynthetic process"/>
    <property type="evidence" value="ECO:0007669"/>
    <property type="project" value="TreeGrafter"/>
</dbReference>
<name>A0A2J0LDT3_9BACT</name>
<dbReference type="InterPro" id="IPR005801">
    <property type="entry name" value="ADC_synthase"/>
</dbReference>
<dbReference type="Gene3D" id="3.60.120.10">
    <property type="entry name" value="Anthranilate synthase"/>
    <property type="match status" value="1"/>
</dbReference>
<accession>A0A2J0LDT3</accession>
<dbReference type="PANTHER" id="PTHR11236:SF9">
    <property type="entry name" value="ANTHRANILATE SYNTHASE COMPONENT 1"/>
    <property type="match status" value="1"/>
</dbReference>
<proteinExistence type="predicted"/>
<feature type="domain" description="Anthranilate synthase component I N-terminal" evidence="2">
    <location>
        <begin position="38"/>
        <end position="162"/>
    </location>
</feature>
<dbReference type="Pfam" id="PF04715">
    <property type="entry name" value="Anth_synt_I_N"/>
    <property type="match status" value="1"/>
</dbReference>
<protein>
    <recommendedName>
        <fullName evidence="5">Aminodeoxychorismate synthase</fullName>
    </recommendedName>
</protein>
<dbReference type="InterPro" id="IPR019999">
    <property type="entry name" value="Anth_synth_I-like"/>
</dbReference>
<dbReference type="SUPFAM" id="SSF56322">
    <property type="entry name" value="ADC synthase"/>
    <property type="match status" value="1"/>
</dbReference>
<reference evidence="3 4" key="1">
    <citation type="submission" date="2017-09" db="EMBL/GenBank/DDBJ databases">
        <title>Depth-based differentiation of microbial function through sediment-hosted aquifers and enrichment of novel symbionts in the deep terrestrial subsurface.</title>
        <authorList>
            <person name="Probst A.J."/>
            <person name="Ladd B."/>
            <person name="Jarett J.K."/>
            <person name="Geller-Mcgrath D.E."/>
            <person name="Sieber C.M."/>
            <person name="Emerson J.B."/>
            <person name="Anantharaman K."/>
            <person name="Thomas B.C."/>
            <person name="Malmstrom R."/>
            <person name="Stieglmeier M."/>
            <person name="Klingl A."/>
            <person name="Woyke T."/>
            <person name="Ryan C.M."/>
            <person name="Banfield J.F."/>
        </authorList>
    </citation>
    <scope>NUCLEOTIDE SEQUENCE [LARGE SCALE GENOMIC DNA]</scope>
    <source>
        <strain evidence="3">CG12_big_fil_rev_8_21_14_0_65_43_15</strain>
    </source>
</reference>
<gene>
    <name evidence="3" type="ORF">COW11_05450</name>
</gene>
<dbReference type="Pfam" id="PF00425">
    <property type="entry name" value="Chorismate_bind"/>
    <property type="match status" value="1"/>
</dbReference>
<evidence type="ECO:0000259" key="1">
    <source>
        <dbReference type="Pfam" id="PF00425"/>
    </source>
</evidence>
<dbReference type="PRINTS" id="PR00095">
    <property type="entry name" value="ANTSNTHASEI"/>
</dbReference>
<evidence type="ECO:0000313" key="4">
    <source>
        <dbReference type="Proteomes" id="UP000231267"/>
    </source>
</evidence>
<evidence type="ECO:0000259" key="2">
    <source>
        <dbReference type="Pfam" id="PF04715"/>
    </source>
</evidence>
<sequence>MYYPSLSAARTIRQKGFLIPLKKEIDYKGCPQDFYKSASGSFLLESCRYNVNTGRFSFVGAEPFLTFKSKRDNISIISKGSQESFRADPVKTLRSLFYKYRSVKLPGINGFTGGAVGYFSYDCRHLFEDLPAAAHDDLGMFDIFLMFVDTLAVFDHVKNKVSIISNIYPDEPFEKAYNKAAERIERMESSLRGAPTKPERRSNLSLSDGVNFHSTFTKDGFEEVVRRAKEHIAAGDIYQANLSQRFCFDIHGIDAFELYKNLSRINPSPFACFMDLGDFKIASSSPERLVKLEGDLVETRPIAGTRPRGKTVSEDASLSCELILSDKERAEHIMLVDLERNDLGRVCRYGSVRVNELMVIEPYSHVMHIVSNVFGRLRPEADRFDLLAAVFPGGTITGCPKIRCMQIIDELEPVARNIYTGSVGYMDFNGDMDLNIAIRTFAIKDGKAYIQVGSGIVADSDPEKEYYETIYKAEALFEAINVGKMQHI</sequence>
<comment type="caution">
    <text evidence="3">The sequence shown here is derived from an EMBL/GenBank/DDBJ whole genome shotgun (WGS) entry which is preliminary data.</text>
</comment>
<dbReference type="InterPro" id="IPR006805">
    <property type="entry name" value="Anth_synth_I_N"/>
</dbReference>
<dbReference type="AlphaFoldDB" id="A0A2J0LDT3"/>
<organism evidence="3 4">
    <name type="scientific">Candidatus Taenaricola geysiri</name>
    <dbReference type="NCBI Taxonomy" id="1974752"/>
    <lineage>
        <taxon>Bacteria</taxon>
        <taxon>Pseudomonadati</taxon>
        <taxon>Candidatus Omnitrophota</taxon>
        <taxon>Candidatus Taenaricola</taxon>
    </lineage>
</organism>